<dbReference type="EMBL" id="JBHRXV010000011">
    <property type="protein sequence ID" value="MFC3713585.1"/>
    <property type="molecule type" value="Genomic_DNA"/>
</dbReference>
<comment type="caution">
    <text evidence="2">The sequence shown here is derived from an EMBL/GenBank/DDBJ whole genome shotgun (WGS) entry which is preliminary data.</text>
</comment>
<name>A0ABV7XDQ0_9SPHN</name>
<dbReference type="Proteomes" id="UP001595615">
    <property type="component" value="Unassembled WGS sequence"/>
</dbReference>
<evidence type="ECO:0000313" key="3">
    <source>
        <dbReference type="Proteomes" id="UP001595615"/>
    </source>
</evidence>
<keyword evidence="3" id="KW-1185">Reference proteome</keyword>
<gene>
    <name evidence="2" type="ORF">ACFOMD_13475</name>
</gene>
<keyword evidence="1" id="KW-0732">Signal</keyword>
<accession>A0ABV7XDQ0</accession>
<proteinExistence type="predicted"/>
<sequence length="94" mass="8944">MRNLLIAAATAGLFLAAAPASADETCAASPSALRTAASTSADAAAAKKALGFVAIGEKLCDAGADRAAGKKFAAAAKALNVDLASLTPAAAAAK</sequence>
<organism evidence="2 3">
    <name type="scientific">Sphingoaurantiacus capsulatus</name>
    <dbReference type="NCBI Taxonomy" id="1771310"/>
    <lineage>
        <taxon>Bacteria</taxon>
        <taxon>Pseudomonadati</taxon>
        <taxon>Pseudomonadota</taxon>
        <taxon>Alphaproteobacteria</taxon>
        <taxon>Sphingomonadales</taxon>
        <taxon>Sphingosinicellaceae</taxon>
        <taxon>Sphingoaurantiacus</taxon>
    </lineage>
</organism>
<evidence type="ECO:0000313" key="2">
    <source>
        <dbReference type="EMBL" id="MFC3713585.1"/>
    </source>
</evidence>
<feature type="signal peptide" evidence="1">
    <location>
        <begin position="1"/>
        <end position="22"/>
    </location>
</feature>
<protein>
    <submittedName>
        <fullName evidence="2">Uncharacterized protein</fullName>
    </submittedName>
</protein>
<reference evidence="3" key="1">
    <citation type="journal article" date="2019" name="Int. J. Syst. Evol. Microbiol.">
        <title>The Global Catalogue of Microorganisms (GCM) 10K type strain sequencing project: providing services to taxonomists for standard genome sequencing and annotation.</title>
        <authorList>
            <consortium name="The Broad Institute Genomics Platform"/>
            <consortium name="The Broad Institute Genome Sequencing Center for Infectious Disease"/>
            <person name="Wu L."/>
            <person name="Ma J."/>
        </authorList>
    </citation>
    <scope>NUCLEOTIDE SEQUENCE [LARGE SCALE GENOMIC DNA]</scope>
    <source>
        <strain evidence="3">KCTC 42644</strain>
    </source>
</reference>
<evidence type="ECO:0000256" key="1">
    <source>
        <dbReference type="SAM" id="SignalP"/>
    </source>
</evidence>
<dbReference type="RefSeq" id="WP_380862219.1">
    <property type="nucleotide sequence ID" value="NZ_JBHRXV010000011.1"/>
</dbReference>
<feature type="chain" id="PRO_5045416513" evidence="1">
    <location>
        <begin position="23"/>
        <end position="94"/>
    </location>
</feature>